<feature type="compositionally biased region" description="Pro residues" evidence="1">
    <location>
        <begin position="56"/>
        <end position="65"/>
    </location>
</feature>
<accession>A0ABW1ZMR2</accession>
<protein>
    <submittedName>
        <fullName evidence="3">Uncharacterized protein</fullName>
    </submittedName>
</protein>
<dbReference type="RefSeq" id="WP_224611503.1">
    <property type="nucleotide sequence ID" value="NZ_JAIQXV010000018.1"/>
</dbReference>
<proteinExistence type="predicted"/>
<dbReference type="Proteomes" id="UP001596317">
    <property type="component" value="Unassembled WGS sequence"/>
</dbReference>
<evidence type="ECO:0000313" key="3">
    <source>
        <dbReference type="EMBL" id="MFC6662190.1"/>
    </source>
</evidence>
<gene>
    <name evidence="3" type="ORF">ACFP90_19085</name>
</gene>
<keyword evidence="2" id="KW-0732">Signal</keyword>
<keyword evidence="4" id="KW-1185">Reference proteome</keyword>
<organism evidence="3 4">
    <name type="scientific">Deinococcus multiflagellatus</name>
    <dbReference type="NCBI Taxonomy" id="1656887"/>
    <lineage>
        <taxon>Bacteria</taxon>
        <taxon>Thermotogati</taxon>
        <taxon>Deinococcota</taxon>
        <taxon>Deinococci</taxon>
        <taxon>Deinococcales</taxon>
        <taxon>Deinococcaceae</taxon>
        <taxon>Deinococcus</taxon>
    </lineage>
</organism>
<dbReference type="EMBL" id="JBHSWB010000001">
    <property type="protein sequence ID" value="MFC6662190.1"/>
    <property type="molecule type" value="Genomic_DNA"/>
</dbReference>
<reference evidence="4" key="1">
    <citation type="journal article" date="2019" name="Int. J. Syst. Evol. Microbiol.">
        <title>The Global Catalogue of Microorganisms (GCM) 10K type strain sequencing project: providing services to taxonomists for standard genome sequencing and annotation.</title>
        <authorList>
            <consortium name="The Broad Institute Genomics Platform"/>
            <consortium name="The Broad Institute Genome Sequencing Center for Infectious Disease"/>
            <person name="Wu L."/>
            <person name="Ma J."/>
        </authorList>
    </citation>
    <scope>NUCLEOTIDE SEQUENCE [LARGE SCALE GENOMIC DNA]</scope>
    <source>
        <strain evidence="4">CCUG 63830</strain>
    </source>
</reference>
<sequence length="65" mass="6378">MTRTRTPRTAVFALLTAALLGLSAGAQTASPNSDPAVGPVQLSDPAVGPVQLGTPAPAPTPSTGR</sequence>
<evidence type="ECO:0000256" key="2">
    <source>
        <dbReference type="SAM" id="SignalP"/>
    </source>
</evidence>
<name>A0ABW1ZMR2_9DEIO</name>
<evidence type="ECO:0000256" key="1">
    <source>
        <dbReference type="SAM" id="MobiDB-lite"/>
    </source>
</evidence>
<feature type="region of interest" description="Disordered" evidence="1">
    <location>
        <begin position="26"/>
        <end position="65"/>
    </location>
</feature>
<comment type="caution">
    <text evidence="3">The sequence shown here is derived from an EMBL/GenBank/DDBJ whole genome shotgun (WGS) entry which is preliminary data.</text>
</comment>
<evidence type="ECO:0000313" key="4">
    <source>
        <dbReference type="Proteomes" id="UP001596317"/>
    </source>
</evidence>
<feature type="chain" id="PRO_5046635871" evidence="2">
    <location>
        <begin position="29"/>
        <end position="65"/>
    </location>
</feature>
<feature type="signal peptide" evidence="2">
    <location>
        <begin position="1"/>
        <end position="28"/>
    </location>
</feature>